<dbReference type="InterPro" id="IPR011992">
    <property type="entry name" value="EF-hand-dom_pair"/>
</dbReference>
<dbReference type="InterPro" id="IPR002048">
    <property type="entry name" value="EF_hand_dom"/>
</dbReference>
<dbReference type="PANTHER" id="PTHR45840:SF2">
    <property type="entry name" value="PROTEIN RHOMBOID-RELATED"/>
    <property type="match status" value="1"/>
</dbReference>
<feature type="transmembrane region" description="Helical" evidence="8">
    <location>
        <begin position="228"/>
        <end position="245"/>
    </location>
</feature>
<feature type="transmembrane region" description="Helical" evidence="8">
    <location>
        <begin position="130"/>
        <end position="148"/>
    </location>
</feature>
<dbReference type="GO" id="GO:0005509">
    <property type="term" value="F:calcium ion binding"/>
    <property type="evidence" value="ECO:0007669"/>
    <property type="project" value="InterPro"/>
</dbReference>
<keyword evidence="6 8" id="KW-0472">Membrane</keyword>
<feature type="region of interest" description="Disordered" evidence="7">
    <location>
        <begin position="13"/>
        <end position="33"/>
    </location>
</feature>
<feature type="compositionally biased region" description="Low complexity" evidence="7">
    <location>
        <begin position="23"/>
        <end position="33"/>
    </location>
</feature>
<evidence type="ECO:0000256" key="6">
    <source>
        <dbReference type="ARBA" id="ARBA00023136"/>
    </source>
</evidence>
<dbReference type="InterPro" id="IPR051739">
    <property type="entry name" value="Rhomboid_IM_Serine_Proteases"/>
</dbReference>
<name>A0A915EU43_9BILA</name>
<evidence type="ECO:0000256" key="5">
    <source>
        <dbReference type="ARBA" id="ARBA00022989"/>
    </source>
</evidence>
<dbReference type="InterPro" id="IPR018247">
    <property type="entry name" value="EF_Hand_1_Ca_BS"/>
</dbReference>
<evidence type="ECO:0000256" key="7">
    <source>
        <dbReference type="SAM" id="MobiDB-lite"/>
    </source>
</evidence>
<feature type="transmembrane region" description="Helical" evidence="8">
    <location>
        <begin position="251"/>
        <end position="270"/>
    </location>
</feature>
<comment type="similarity">
    <text evidence="2">Belongs to the peptidase S54 family.</text>
</comment>
<comment type="subcellular location">
    <subcellularLocation>
        <location evidence="1">Membrane</location>
        <topology evidence="1">Multi-pass membrane protein</topology>
    </subcellularLocation>
</comment>
<proteinExistence type="inferred from homology"/>
<keyword evidence="4" id="KW-0106">Calcium</keyword>
<dbReference type="Gene3D" id="1.20.1540.10">
    <property type="entry name" value="Rhomboid-like"/>
    <property type="match status" value="1"/>
</dbReference>
<feature type="domain" description="EF-hand" evidence="9">
    <location>
        <begin position="59"/>
        <end position="94"/>
    </location>
</feature>
<evidence type="ECO:0000256" key="2">
    <source>
        <dbReference type="ARBA" id="ARBA00009045"/>
    </source>
</evidence>
<dbReference type="InterPro" id="IPR022764">
    <property type="entry name" value="Peptidase_S54_rhomboid_dom"/>
</dbReference>
<evidence type="ECO:0000313" key="11">
    <source>
        <dbReference type="WBParaSite" id="jg9297"/>
    </source>
</evidence>
<evidence type="ECO:0000313" key="10">
    <source>
        <dbReference type="Proteomes" id="UP000887574"/>
    </source>
</evidence>
<dbReference type="InterPro" id="IPR035952">
    <property type="entry name" value="Rhomboid-like_sf"/>
</dbReference>
<dbReference type="PROSITE" id="PS50222">
    <property type="entry name" value="EF_HAND_2"/>
    <property type="match status" value="1"/>
</dbReference>
<keyword evidence="5 8" id="KW-1133">Transmembrane helix</keyword>
<accession>A0A915EU43</accession>
<dbReference type="AlphaFoldDB" id="A0A915EU43"/>
<organism evidence="10 11">
    <name type="scientific">Ditylenchus dipsaci</name>
    <dbReference type="NCBI Taxonomy" id="166011"/>
    <lineage>
        <taxon>Eukaryota</taxon>
        <taxon>Metazoa</taxon>
        <taxon>Ecdysozoa</taxon>
        <taxon>Nematoda</taxon>
        <taxon>Chromadorea</taxon>
        <taxon>Rhabditida</taxon>
        <taxon>Tylenchina</taxon>
        <taxon>Tylenchomorpha</taxon>
        <taxon>Sphaerularioidea</taxon>
        <taxon>Anguinidae</taxon>
        <taxon>Anguininae</taxon>
        <taxon>Ditylenchus</taxon>
    </lineage>
</organism>
<dbReference type="SUPFAM" id="SSF144091">
    <property type="entry name" value="Rhomboid-like"/>
    <property type="match status" value="1"/>
</dbReference>
<keyword evidence="3 8" id="KW-0812">Transmembrane</keyword>
<reference evidence="11" key="1">
    <citation type="submission" date="2022-11" db="UniProtKB">
        <authorList>
            <consortium name="WormBaseParasite"/>
        </authorList>
    </citation>
    <scope>IDENTIFICATION</scope>
</reference>
<dbReference type="WBParaSite" id="jg9297">
    <property type="protein sequence ID" value="jg9297"/>
    <property type="gene ID" value="jg9297"/>
</dbReference>
<protein>
    <submittedName>
        <fullName evidence="11">EF-hand domain-containing protein</fullName>
    </submittedName>
</protein>
<sequence length="300" mass="33862">MAERVVLLKKNGKLKPEQSPSINNTEVETTTNRTTQNVRNGTIFSKRLTLTMMCVHFGLNVSQAESLISNADANKDDYVDFPEFSALMAKAKRMRMRRVILYAARSVLPKGQQTDTVRYLLQYNCFPPPIFLILISLLQLAVYIYYAAKEREWSATSPVPTSSPFILSPIRKQEVWRYFTYMFIHVGYVHLLTNLAVQICLVFHWIMSGALLFFVFDKNIYLAGASGGVYTLLSAHIANVIINWGEMQFNWVRAIILGVFVGADVGVALYQRYFIGDSTKVSYVSHIGGLSLDCCSGSSY</sequence>
<dbReference type="Gene3D" id="1.10.238.10">
    <property type="entry name" value="EF-hand"/>
    <property type="match status" value="1"/>
</dbReference>
<dbReference type="SUPFAM" id="SSF47473">
    <property type="entry name" value="EF-hand"/>
    <property type="match status" value="1"/>
</dbReference>
<dbReference type="Pfam" id="PF01694">
    <property type="entry name" value="Rhomboid"/>
    <property type="match status" value="2"/>
</dbReference>
<dbReference type="PROSITE" id="PS00018">
    <property type="entry name" value="EF_HAND_1"/>
    <property type="match status" value="1"/>
</dbReference>
<evidence type="ECO:0000256" key="8">
    <source>
        <dbReference type="SAM" id="Phobius"/>
    </source>
</evidence>
<dbReference type="GO" id="GO:0004252">
    <property type="term" value="F:serine-type endopeptidase activity"/>
    <property type="evidence" value="ECO:0007669"/>
    <property type="project" value="InterPro"/>
</dbReference>
<dbReference type="Proteomes" id="UP000887574">
    <property type="component" value="Unplaced"/>
</dbReference>
<evidence type="ECO:0000259" key="9">
    <source>
        <dbReference type="PROSITE" id="PS50222"/>
    </source>
</evidence>
<keyword evidence="10" id="KW-1185">Reference proteome</keyword>
<dbReference type="GO" id="GO:0016020">
    <property type="term" value="C:membrane"/>
    <property type="evidence" value="ECO:0007669"/>
    <property type="project" value="UniProtKB-SubCell"/>
</dbReference>
<dbReference type="PANTHER" id="PTHR45840">
    <property type="entry name" value="RHOMBOID-RELATED PROTEIN"/>
    <property type="match status" value="1"/>
</dbReference>
<evidence type="ECO:0000256" key="1">
    <source>
        <dbReference type="ARBA" id="ARBA00004141"/>
    </source>
</evidence>
<evidence type="ECO:0000256" key="3">
    <source>
        <dbReference type="ARBA" id="ARBA00022692"/>
    </source>
</evidence>
<evidence type="ECO:0000256" key="4">
    <source>
        <dbReference type="ARBA" id="ARBA00022837"/>
    </source>
</evidence>